<protein>
    <submittedName>
        <fullName evidence="3">Uncharacterized protein</fullName>
    </submittedName>
</protein>
<feature type="region of interest" description="Disordered" evidence="1">
    <location>
        <begin position="240"/>
        <end position="295"/>
    </location>
</feature>
<dbReference type="Pfam" id="PF11915">
    <property type="entry name" value="DUF3433"/>
    <property type="match status" value="2"/>
</dbReference>
<feature type="region of interest" description="Disordered" evidence="1">
    <location>
        <begin position="1103"/>
        <end position="1148"/>
    </location>
</feature>
<keyword evidence="2" id="KW-0472">Membrane</keyword>
<dbReference type="EMBL" id="JAKEKT020000002">
    <property type="protein sequence ID" value="KAL1651426.1"/>
    <property type="molecule type" value="Genomic_DNA"/>
</dbReference>
<comment type="caution">
    <text evidence="3">The sequence shown here is derived from an EMBL/GenBank/DDBJ whole genome shotgun (WGS) entry which is preliminary data.</text>
</comment>
<accession>A0ABR3U4F4</accession>
<feature type="compositionally biased region" description="Low complexity" evidence="1">
    <location>
        <begin position="265"/>
        <end position="280"/>
    </location>
</feature>
<dbReference type="InterPro" id="IPR021840">
    <property type="entry name" value="DUF3433"/>
</dbReference>
<evidence type="ECO:0000256" key="1">
    <source>
        <dbReference type="SAM" id="MobiDB-lite"/>
    </source>
</evidence>
<keyword evidence="4" id="KW-1185">Reference proteome</keyword>
<proteinExistence type="predicted"/>
<dbReference type="PANTHER" id="PTHR37544">
    <property type="entry name" value="SPRAY-RELATED"/>
    <property type="match status" value="1"/>
</dbReference>
<feature type="transmembrane region" description="Helical" evidence="2">
    <location>
        <begin position="614"/>
        <end position="633"/>
    </location>
</feature>
<feature type="compositionally biased region" description="Polar residues" evidence="1">
    <location>
        <begin position="240"/>
        <end position="252"/>
    </location>
</feature>
<feature type="compositionally biased region" description="Basic and acidic residues" evidence="1">
    <location>
        <begin position="1131"/>
        <end position="1142"/>
    </location>
</feature>
<evidence type="ECO:0000256" key="2">
    <source>
        <dbReference type="SAM" id="Phobius"/>
    </source>
</evidence>
<dbReference type="PANTHER" id="PTHR37544:SF1">
    <property type="entry name" value="PHOSPHORIBOSYLAMINOIMIDAZOLE-SUCCINOCARBOXAMIDE SYNTHASE"/>
    <property type="match status" value="1"/>
</dbReference>
<keyword evidence="2" id="KW-0812">Transmembrane</keyword>
<keyword evidence="2" id="KW-1133">Transmembrane helix</keyword>
<feature type="transmembrane region" description="Helical" evidence="2">
    <location>
        <begin position="448"/>
        <end position="469"/>
    </location>
</feature>
<dbReference type="Proteomes" id="UP001521184">
    <property type="component" value="Unassembled WGS sequence"/>
</dbReference>
<evidence type="ECO:0000313" key="4">
    <source>
        <dbReference type="Proteomes" id="UP001521184"/>
    </source>
</evidence>
<sequence length="1162" mass="125334">MSLLLDYIDPMNIVSLFSSLRNRHWIVHSALAGTFLIQVITVLSSGLFISAQTTIRTEDAGLTAWTVFSGSVPDTAGSEPASNAYAILASNLSYPNGTRDQYAFQWFNSSSKGFLNMTASVDVFSADLSCELANVTNLKIGQAYGNNTNTLDEALPLSTGLEHSQAEITMDTPSCQNLYISVKDGNSFGYNGSFCSNLNSEEDVGRFVLVWGEWTDAASTLAKRAPQDIQLDDSWTTLRDATTDGGSNTEASIHTIGHASSARPTSTKSSTITAAASSQSGRQTSDPSVISIDDGDLGLSSTRQSRVAAPTFSPALGLVCAPSYSIRKGSVALSKDNNGEITPSISFYGNETAAMLSNVTSWNILKAFAQTIAQTERSISTLNMEALINATIPQASFTTDANTTQTALIRLFRLVSAQFANVYLTNTTEAPLTGVAVSREARLQLHALSFWLIEFLLLSLILATIFLMFKSPTIAAPRDPSSIAGLATILARSTAVMAELKGTGLSSTRDIDQRLEGHQYGTCATVSARSDNPSFRIESAESERWTSARANQVGAKNSKDVTWHRPFVATLVGRGLVLSAPLALILTLELLYQYSAQNNGLLAVDDANLFVHYAWTYVPTAVMVGVGQTFAMLDTTAKLFNPYHNLRKGNAPPEKSIMENYMRSVTVAALCRAARKLQYTVVAAGMAAVLTPFLTIVVSGLFNAESAPTSYSAKFARLDSFDPNMTTTGAGLTYANLVLANNLSEPLWTYQDLAFPELAQSASSITDGNDDAVSAAAVNASSLSLALPAVRGNLNCTPATHAEVYCNDLAPYLLSQPNSSYGDPRQNQYFSGTGYFGDMFALDARVYPGCPAVMIAFGHVDNKTIDSVSHLACTPYVETVNATASFKLPSWELDSSLPVQKVENETSVFYDGRLPNFLTDSGYSFANPLPVNRSDEDFASIFPLVVYGRNGTPVADLFGPDNVGNLQRAVESTYALVMAQVLNWDRRKLDGDAMSTDAEFKGTLTDMTSIRLVQSAVSTRVLEGLLATMFVCAALTFTLLDTKKVLPKNPCSVAAMASLLAESKLLATIPEGAEWMSDMQLRQKGVFVGSMFSMGWWSDESGVSDDDGRSSSGGDGQAGKNRFGIDMGTAQDEKTERTERERRHGVKRRWWAARWKRRESQG</sequence>
<reference evidence="3 4" key="1">
    <citation type="journal article" date="2023" name="Plant Dis.">
        <title>First Report of Diplodia intermedia Causing Canker and Dieback Diseases on Apple Trees in Canada.</title>
        <authorList>
            <person name="Ellouze W."/>
            <person name="Ilyukhin E."/>
            <person name="Sulman M."/>
            <person name="Ali S."/>
        </authorList>
    </citation>
    <scope>NUCLEOTIDE SEQUENCE [LARGE SCALE GENOMIC DNA]</scope>
    <source>
        <strain evidence="3 4">M45-28</strain>
    </source>
</reference>
<evidence type="ECO:0000313" key="3">
    <source>
        <dbReference type="EMBL" id="KAL1651426.1"/>
    </source>
</evidence>
<name>A0ABR3U4F4_9PEZI</name>
<feature type="transmembrane region" description="Helical" evidence="2">
    <location>
        <begin position="575"/>
        <end position="594"/>
    </location>
</feature>
<gene>
    <name evidence="3" type="ORF">SLS58_000766</name>
</gene>
<feature type="transmembrane region" description="Helical" evidence="2">
    <location>
        <begin position="679"/>
        <end position="702"/>
    </location>
</feature>
<organism evidence="3 4">
    <name type="scientific">Diplodia intermedia</name>
    <dbReference type="NCBI Taxonomy" id="856260"/>
    <lineage>
        <taxon>Eukaryota</taxon>
        <taxon>Fungi</taxon>
        <taxon>Dikarya</taxon>
        <taxon>Ascomycota</taxon>
        <taxon>Pezizomycotina</taxon>
        <taxon>Dothideomycetes</taxon>
        <taxon>Dothideomycetes incertae sedis</taxon>
        <taxon>Botryosphaeriales</taxon>
        <taxon>Botryosphaeriaceae</taxon>
        <taxon>Diplodia</taxon>
    </lineage>
</organism>